<dbReference type="SUPFAM" id="SSF54160">
    <property type="entry name" value="Chromo domain-like"/>
    <property type="match status" value="1"/>
</dbReference>
<protein>
    <recommendedName>
        <fullName evidence="2">Tf2-1-like SH3-like domain-containing protein</fullName>
    </recommendedName>
</protein>
<feature type="region of interest" description="Disordered" evidence="1">
    <location>
        <begin position="112"/>
        <end position="149"/>
    </location>
</feature>
<dbReference type="Proteomes" id="UP001064489">
    <property type="component" value="Chromosome 10"/>
</dbReference>
<gene>
    <name evidence="3" type="ORF">LWI28_010709</name>
</gene>
<comment type="caution">
    <text evidence="3">The sequence shown here is derived from an EMBL/GenBank/DDBJ whole genome shotgun (WGS) entry which is preliminary data.</text>
</comment>
<dbReference type="EMBL" id="JAJSOW010000105">
    <property type="protein sequence ID" value="KAI9165268.1"/>
    <property type="molecule type" value="Genomic_DNA"/>
</dbReference>
<dbReference type="InterPro" id="IPR056924">
    <property type="entry name" value="SH3_Tf2-1"/>
</dbReference>
<evidence type="ECO:0000313" key="4">
    <source>
        <dbReference type="Proteomes" id="UP001064489"/>
    </source>
</evidence>
<dbReference type="PANTHER" id="PTHR46148:SF52">
    <property type="entry name" value="OS04G0603800 PROTEIN"/>
    <property type="match status" value="1"/>
</dbReference>
<accession>A0AAD5IJ18</accession>
<keyword evidence="4" id="KW-1185">Reference proteome</keyword>
<name>A0AAD5IJ18_ACENE</name>
<feature type="domain" description="Tf2-1-like SH3-like" evidence="2">
    <location>
        <begin position="2"/>
        <end position="27"/>
    </location>
</feature>
<reference evidence="3" key="2">
    <citation type="submission" date="2023-02" db="EMBL/GenBank/DDBJ databases">
        <authorList>
            <person name="Swenson N.G."/>
            <person name="Wegrzyn J.L."/>
            <person name="Mcevoy S.L."/>
        </authorList>
    </citation>
    <scope>NUCLEOTIDE SEQUENCE</scope>
    <source>
        <strain evidence="3">91603</strain>
        <tissue evidence="3">Leaf</tissue>
    </source>
</reference>
<dbReference type="Pfam" id="PF24626">
    <property type="entry name" value="SH3_Tf2-1"/>
    <property type="match status" value="1"/>
</dbReference>
<organism evidence="3 4">
    <name type="scientific">Acer negundo</name>
    <name type="common">Box elder</name>
    <dbReference type="NCBI Taxonomy" id="4023"/>
    <lineage>
        <taxon>Eukaryota</taxon>
        <taxon>Viridiplantae</taxon>
        <taxon>Streptophyta</taxon>
        <taxon>Embryophyta</taxon>
        <taxon>Tracheophyta</taxon>
        <taxon>Spermatophyta</taxon>
        <taxon>Magnoliopsida</taxon>
        <taxon>eudicotyledons</taxon>
        <taxon>Gunneridae</taxon>
        <taxon>Pentapetalae</taxon>
        <taxon>rosids</taxon>
        <taxon>malvids</taxon>
        <taxon>Sapindales</taxon>
        <taxon>Sapindaceae</taxon>
        <taxon>Hippocastanoideae</taxon>
        <taxon>Acereae</taxon>
        <taxon>Acer</taxon>
    </lineage>
</organism>
<dbReference type="PANTHER" id="PTHR46148">
    <property type="entry name" value="CHROMO DOMAIN-CONTAINING PROTEIN"/>
    <property type="match status" value="1"/>
</dbReference>
<reference evidence="3" key="1">
    <citation type="journal article" date="2022" name="Plant J.">
        <title>Strategies of tolerance reflected in two North American maple genomes.</title>
        <authorList>
            <person name="McEvoy S.L."/>
            <person name="Sezen U.U."/>
            <person name="Trouern-Trend A."/>
            <person name="McMahon S.M."/>
            <person name="Schaberg P.G."/>
            <person name="Yang J."/>
            <person name="Wegrzyn J.L."/>
            <person name="Swenson N.G."/>
        </authorList>
    </citation>
    <scope>NUCLEOTIDE SEQUENCE</scope>
    <source>
        <strain evidence="3">91603</strain>
    </source>
</reference>
<evidence type="ECO:0000313" key="3">
    <source>
        <dbReference type="EMBL" id="KAI9165268.1"/>
    </source>
</evidence>
<feature type="compositionally biased region" description="Low complexity" evidence="1">
    <location>
        <begin position="125"/>
        <end position="146"/>
    </location>
</feature>
<evidence type="ECO:0000259" key="2">
    <source>
        <dbReference type="Pfam" id="PF24626"/>
    </source>
</evidence>
<dbReference type="AlphaFoldDB" id="A0AAD5IJ18"/>
<proteinExistence type="predicted"/>
<sequence>MGLVAYRIQLPPASQIHQVFHVSQLKKQIGAAVFSSPTLPPTSTEGQMLVYPVAILSRKMVKKHNQVIAQILVQWSNTSPADMTWEDASFIRGHFPDALDLSGPQLHVQISLPPPAPKMSPGLHLPQSTPSVSASSVSTPPSVLPTLIPPRPKLRVQRQESIPLLPRELDLPAANSTMMIEVVPDTHVVPKVQRQDLTLGIEAIPDEDVAGGPEIPGVRVSQTSTKVIGGEEGKSVILVILSEEAKAKKDLGSA</sequence>
<dbReference type="InterPro" id="IPR016197">
    <property type="entry name" value="Chromo-like_dom_sf"/>
</dbReference>
<evidence type="ECO:0000256" key="1">
    <source>
        <dbReference type="SAM" id="MobiDB-lite"/>
    </source>
</evidence>